<organism evidence="1">
    <name type="scientific">marine sediment metagenome</name>
    <dbReference type="NCBI Taxonomy" id="412755"/>
    <lineage>
        <taxon>unclassified sequences</taxon>
        <taxon>metagenomes</taxon>
        <taxon>ecological metagenomes</taxon>
    </lineage>
</organism>
<proteinExistence type="predicted"/>
<dbReference type="InterPro" id="IPR029062">
    <property type="entry name" value="Class_I_gatase-like"/>
</dbReference>
<evidence type="ECO:0008006" key="2">
    <source>
        <dbReference type="Google" id="ProtNLM"/>
    </source>
</evidence>
<dbReference type="PANTHER" id="PTHR10099">
    <property type="entry name" value="PHOSPHORIBOSYLFORMYLGLYCINAMIDINE SYNTHASE"/>
    <property type="match status" value="1"/>
</dbReference>
<feature type="non-terminal residue" evidence="1">
    <location>
        <position position="1"/>
    </location>
</feature>
<dbReference type="SMART" id="SM01211">
    <property type="entry name" value="GATase_5"/>
    <property type="match status" value="1"/>
</dbReference>
<gene>
    <name evidence="1" type="ORF">S12H4_53954</name>
</gene>
<protein>
    <recommendedName>
        <fullName evidence="2">Phosphoribosylformylglycinamidine synthase subunit PurQ</fullName>
    </recommendedName>
</protein>
<dbReference type="PANTHER" id="PTHR10099:SF1">
    <property type="entry name" value="PHOSPHORIBOSYLFORMYLGLYCINAMIDINE SYNTHASE"/>
    <property type="match status" value="1"/>
</dbReference>
<dbReference type="AlphaFoldDB" id="X1VGG9"/>
<dbReference type="GO" id="GO:0005737">
    <property type="term" value="C:cytoplasm"/>
    <property type="evidence" value="ECO:0007669"/>
    <property type="project" value="TreeGrafter"/>
</dbReference>
<dbReference type="Pfam" id="PF13507">
    <property type="entry name" value="GATase_5"/>
    <property type="match status" value="1"/>
</dbReference>
<reference evidence="1" key="1">
    <citation type="journal article" date="2014" name="Front. Microbiol.">
        <title>High frequency of phylogenetically diverse reductive dehalogenase-homologous genes in deep subseafloor sedimentary metagenomes.</title>
        <authorList>
            <person name="Kawai M."/>
            <person name="Futagami T."/>
            <person name="Toyoda A."/>
            <person name="Takaki Y."/>
            <person name="Nishi S."/>
            <person name="Hori S."/>
            <person name="Arai W."/>
            <person name="Tsubouchi T."/>
            <person name="Morono Y."/>
            <person name="Uchiyama I."/>
            <person name="Ito T."/>
            <person name="Fujiyama A."/>
            <person name="Inagaki F."/>
            <person name="Takami H."/>
        </authorList>
    </citation>
    <scope>NUCLEOTIDE SEQUENCE</scope>
    <source>
        <strain evidence="1">Expedition CK06-06</strain>
    </source>
</reference>
<accession>X1VGG9</accession>
<dbReference type="GO" id="GO:0004642">
    <property type="term" value="F:phosphoribosylformylglycinamidine synthase activity"/>
    <property type="evidence" value="ECO:0007669"/>
    <property type="project" value="TreeGrafter"/>
</dbReference>
<evidence type="ECO:0000313" key="1">
    <source>
        <dbReference type="EMBL" id="GAJ06210.1"/>
    </source>
</evidence>
<sequence length="103" mass="11774">LPVAHAEGKFVVKDAETLKKIQKHIIFQYVDNNGNDAKYPFNPNGSVLNIAGITDRTGRILGLMPHPERHISYLQHPYHTRKQLDEVGDGLYIFKNAVEYFKI</sequence>
<dbReference type="SUPFAM" id="SSF52317">
    <property type="entry name" value="Class I glutamine amidotransferase-like"/>
    <property type="match status" value="1"/>
</dbReference>
<dbReference type="Gene3D" id="3.40.50.880">
    <property type="match status" value="1"/>
</dbReference>
<dbReference type="GO" id="GO:0006164">
    <property type="term" value="P:purine nucleotide biosynthetic process"/>
    <property type="evidence" value="ECO:0007669"/>
    <property type="project" value="TreeGrafter"/>
</dbReference>
<comment type="caution">
    <text evidence="1">The sequence shown here is derived from an EMBL/GenBank/DDBJ whole genome shotgun (WGS) entry which is preliminary data.</text>
</comment>
<dbReference type="EMBL" id="BARW01034417">
    <property type="protein sequence ID" value="GAJ06210.1"/>
    <property type="molecule type" value="Genomic_DNA"/>
</dbReference>
<name>X1VGG9_9ZZZZ</name>